<reference evidence="3" key="1">
    <citation type="submission" date="2021-01" db="EMBL/GenBank/DDBJ databases">
        <authorList>
            <person name="Zahm M."/>
            <person name="Roques C."/>
            <person name="Cabau C."/>
            <person name="Klopp C."/>
            <person name="Donnadieu C."/>
            <person name="Jouanno E."/>
            <person name="Lampietro C."/>
            <person name="Louis A."/>
            <person name="Herpin A."/>
            <person name="Echchiki A."/>
            <person name="Berthelot C."/>
            <person name="Parey E."/>
            <person name="Roest-Crollius H."/>
            <person name="Braasch I."/>
            <person name="Postlethwait J."/>
            <person name="Bobe J."/>
            <person name="Montfort J."/>
            <person name="Bouchez O."/>
            <person name="Begum T."/>
            <person name="Mejri S."/>
            <person name="Adams A."/>
            <person name="Chen W.-J."/>
            <person name="Guiguen Y."/>
        </authorList>
    </citation>
    <scope>NUCLEOTIDE SEQUENCE</scope>
    <source>
        <strain evidence="3">YG-15Mar2019-1</strain>
        <tissue evidence="3">Brain</tissue>
    </source>
</reference>
<proteinExistence type="predicted"/>
<feature type="transmembrane region" description="Helical" evidence="2">
    <location>
        <begin position="99"/>
        <end position="124"/>
    </location>
</feature>
<evidence type="ECO:0000313" key="4">
    <source>
        <dbReference type="Proteomes" id="UP001046870"/>
    </source>
</evidence>
<keyword evidence="4" id="KW-1185">Reference proteome</keyword>
<keyword evidence="2" id="KW-0812">Transmembrane</keyword>
<keyword evidence="2" id="KW-0472">Membrane</keyword>
<evidence type="ECO:0000256" key="2">
    <source>
        <dbReference type="SAM" id="Phobius"/>
    </source>
</evidence>
<name>A0A9D3Q221_MEGAT</name>
<dbReference type="Proteomes" id="UP001046870">
    <property type="component" value="Chromosome 6"/>
</dbReference>
<evidence type="ECO:0000256" key="1">
    <source>
        <dbReference type="SAM" id="MobiDB-lite"/>
    </source>
</evidence>
<comment type="caution">
    <text evidence="3">The sequence shown here is derived from an EMBL/GenBank/DDBJ whole genome shotgun (WGS) entry which is preliminary data.</text>
</comment>
<sequence length="220" mass="23958">MQCVAEKGTQCHFYRGYERVISSPYREELGGCRESVLGEELLGESDGGGGTEVQLRCAVEVKVGRETLTSRLSHSLTVELSAHEGDAAIPSETVFLSGFFLYLLWPTVGLSAVILLLAVILPCIMCRGCKQEKESIPQQGEDGDEMAAYSTVGQHIQSTAMVEDPLLTYNNTSQTEVSQPMQEEDTVCYATVMIKSKKKTPQETAGPNAVYATINAPARR</sequence>
<protein>
    <submittedName>
        <fullName evidence="3">Uncharacterized protein</fullName>
    </submittedName>
</protein>
<feature type="region of interest" description="Disordered" evidence="1">
    <location>
        <begin position="199"/>
        <end position="220"/>
    </location>
</feature>
<dbReference type="AlphaFoldDB" id="A0A9D3Q221"/>
<accession>A0A9D3Q221</accession>
<dbReference type="EMBL" id="JAFDVH010000006">
    <property type="protein sequence ID" value="KAG7476365.1"/>
    <property type="molecule type" value="Genomic_DNA"/>
</dbReference>
<gene>
    <name evidence="3" type="ORF">MATL_G00082110</name>
</gene>
<evidence type="ECO:0000313" key="3">
    <source>
        <dbReference type="EMBL" id="KAG7476365.1"/>
    </source>
</evidence>
<dbReference type="OrthoDB" id="10562430at2759"/>
<organism evidence="3 4">
    <name type="scientific">Megalops atlanticus</name>
    <name type="common">Tarpon</name>
    <name type="synonym">Clupea gigantea</name>
    <dbReference type="NCBI Taxonomy" id="7932"/>
    <lineage>
        <taxon>Eukaryota</taxon>
        <taxon>Metazoa</taxon>
        <taxon>Chordata</taxon>
        <taxon>Craniata</taxon>
        <taxon>Vertebrata</taxon>
        <taxon>Euteleostomi</taxon>
        <taxon>Actinopterygii</taxon>
        <taxon>Neopterygii</taxon>
        <taxon>Teleostei</taxon>
        <taxon>Elopiformes</taxon>
        <taxon>Megalopidae</taxon>
        <taxon>Megalops</taxon>
    </lineage>
</organism>
<keyword evidence="2" id="KW-1133">Transmembrane helix</keyword>